<gene>
    <name evidence="2" type="ORF">GGP71_000361</name>
</gene>
<evidence type="ECO:0000313" key="2">
    <source>
        <dbReference type="EMBL" id="MCS3676465.1"/>
    </source>
</evidence>
<dbReference type="SUPFAM" id="SSF101898">
    <property type="entry name" value="NHL repeat"/>
    <property type="match status" value="1"/>
</dbReference>
<evidence type="ECO:0000313" key="3">
    <source>
        <dbReference type="Proteomes" id="UP001155027"/>
    </source>
</evidence>
<evidence type="ECO:0000256" key="1">
    <source>
        <dbReference type="SAM" id="SignalP"/>
    </source>
</evidence>
<reference evidence="2" key="1">
    <citation type="submission" date="2022-08" db="EMBL/GenBank/DDBJ databases">
        <title>Genomic Encyclopedia of Type Strains, Phase V (KMG-V): Genome sequencing to study the core and pangenomes of soil and plant-associated prokaryotes.</title>
        <authorList>
            <person name="Whitman W."/>
        </authorList>
    </citation>
    <scope>NUCLEOTIDE SEQUENCE</scope>
    <source>
        <strain evidence="2">0</strain>
    </source>
</reference>
<proteinExistence type="predicted"/>
<accession>A0A9X2Q127</accession>
<feature type="signal peptide" evidence="1">
    <location>
        <begin position="1"/>
        <end position="20"/>
    </location>
</feature>
<dbReference type="EMBL" id="JANUAU010000001">
    <property type="protein sequence ID" value="MCS3676465.1"/>
    <property type="molecule type" value="Genomic_DNA"/>
</dbReference>
<comment type="caution">
    <text evidence="2">The sequence shown here is derived from an EMBL/GenBank/DDBJ whole genome shotgun (WGS) entry which is preliminary data.</text>
</comment>
<dbReference type="InterPro" id="IPR038081">
    <property type="entry name" value="CalX-like_sf"/>
</dbReference>
<name>A0A9X2Q127_9BACT</name>
<dbReference type="AlphaFoldDB" id="A0A9X2Q127"/>
<dbReference type="PROSITE" id="PS51257">
    <property type="entry name" value="PROKAR_LIPOPROTEIN"/>
    <property type="match status" value="1"/>
</dbReference>
<feature type="chain" id="PRO_5040809747" description="Calx-beta domain-containing protein" evidence="1">
    <location>
        <begin position="21"/>
        <end position="472"/>
    </location>
</feature>
<dbReference type="Gene3D" id="2.60.40.2030">
    <property type="match status" value="1"/>
</dbReference>
<dbReference type="Proteomes" id="UP001155027">
    <property type="component" value="Unassembled WGS sequence"/>
</dbReference>
<dbReference type="RefSeq" id="WP_259079283.1">
    <property type="nucleotide sequence ID" value="NZ_JANUAU010000001.1"/>
</dbReference>
<evidence type="ECO:0008006" key="4">
    <source>
        <dbReference type="Google" id="ProtNLM"/>
    </source>
</evidence>
<organism evidence="2 3">
    <name type="scientific">Salinibacter ruber</name>
    <dbReference type="NCBI Taxonomy" id="146919"/>
    <lineage>
        <taxon>Bacteria</taxon>
        <taxon>Pseudomonadati</taxon>
        <taxon>Rhodothermota</taxon>
        <taxon>Rhodothermia</taxon>
        <taxon>Rhodothermales</taxon>
        <taxon>Salinibacteraceae</taxon>
        <taxon>Salinibacter</taxon>
    </lineage>
</organism>
<sequence length="472" mass="49282">MRRFCSSLLPVLVAGLVLFAGCDSGGGVPDDLGASTAVTSSAESDVVLGEGEGPYTFDLSISDPGFKDVPVDIAVDPSGGATLGEDILFPADTTIRFPESATSGNSRSIDIPIVDDESIEDNETAGFTLSIPDSVDAELSGTTSLALTIENDDFFEVFADAEGLTPSSGDTDAHCLVQRSNGEVVFFNSNDGGIFSYDNGLTTERSASNLNSDISAETNTIDRCDGVAKDNNENVYFLFRSSENSSGTDYVYKLPASGSPAVLGSEEGLNGVAHNNGTVYLAGVAFDGAPEDGFFSVNDTDEGQSLSTVVTGAVDLVRLDVDSNGNLYSFSGEFGGSGRNQKIVRVTDPSSSPTIEEFADPYGAGSPLVAGQGDNIGDIDIVNRNGEEFLVVFNGSFQATDGEQWASIRIADQSIDLLFNRSQLVSNTPAGDFVSGFTEPVAVNDDGEVFVASRAASFGGEYYLAKVADMLP</sequence>
<keyword evidence="1" id="KW-0732">Signal</keyword>
<protein>
    <recommendedName>
        <fullName evidence="4">Calx-beta domain-containing protein</fullName>
    </recommendedName>
</protein>
<dbReference type="SUPFAM" id="SSF141072">
    <property type="entry name" value="CalX-like"/>
    <property type="match status" value="1"/>
</dbReference>